<sequence length="44" mass="4794">MTSTSLSRCQCGTNAPQAKRTAYGCHKERFDCLTTGCTIGQYFG</sequence>
<gene>
    <name evidence="1" type="ORF">Krac_6984</name>
</gene>
<name>D6TQA2_KTERA</name>
<accession>D6TQA2</accession>
<dbReference type="RefSeq" id="WP_007909473.1">
    <property type="nucleotide sequence ID" value="NZ_ADVG01000002.1"/>
</dbReference>
<protein>
    <submittedName>
        <fullName evidence="1">Uncharacterized protein</fullName>
    </submittedName>
</protein>
<dbReference type="AlphaFoldDB" id="D6TQA2"/>
<dbReference type="InParanoid" id="D6TQA2"/>
<keyword evidence="2" id="KW-1185">Reference proteome</keyword>
<comment type="caution">
    <text evidence="1">The sequence shown here is derived from an EMBL/GenBank/DDBJ whole genome shotgun (WGS) entry which is preliminary data.</text>
</comment>
<reference evidence="1 2" key="1">
    <citation type="journal article" date="2011" name="Stand. Genomic Sci.">
        <title>Non-contiguous finished genome sequence and contextual data of the filamentous soil bacterium Ktedonobacter racemifer type strain (SOSP1-21).</title>
        <authorList>
            <person name="Chang Y.J."/>
            <person name="Land M."/>
            <person name="Hauser L."/>
            <person name="Chertkov O."/>
            <person name="Del Rio T.G."/>
            <person name="Nolan M."/>
            <person name="Copeland A."/>
            <person name="Tice H."/>
            <person name="Cheng J.F."/>
            <person name="Lucas S."/>
            <person name="Han C."/>
            <person name="Goodwin L."/>
            <person name="Pitluck S."/>
            <person name="Ivanova N."/>
            <person name="Ovchinikova G."/>
            <person name="Pati A."/>
            <person name="Chen A."/>
            <person name="Palaniappan K."/>
            <person name="Mavromatis K."/>
            <person name="Liolios K."/>
            <person name="Brettin T."/>
            <person name="Fiebig A."/>
            <person name="Rohde M."/>
            <person name="Abt B."/>
            <person name="Goker M."/>
            <person name="Detter J.C."/>
            <person name="Woyke T."/>
            <person name="Bristow J."/>
            <person name="Eisen J.A."/>
            <person name="Markowitz V."/>
            <person name="Hugenholtz P."/>
            <person name="Kyrpides N.C."/>
            <person name="Klenk H.P."/>
            <person name="Lapidus A."/>
        </authorList>
    </citation>
    <scope>NUCLEOTIDE SEQUENCE [LARGE SCALE GENOMIC DNA]</scope>
    <source>
        <strain evidence="2">DSM 44963</strain>
    </source>
</reference>
<evidence type="ECO:0000313" key="1">
    <source>
        <dbReference type="EMBL" id="EFH85750.1"/>
    </source>
</evidence>
<evidence type="ECO:0000313" key="2">
    <source>
        <dbReference type="Proteomes" id="UP000004508"/>
    </source>
</evidence>
<proteinExistence type="predicted"/>
<dbReference type="Proteomes" id="UP000004508">
    <property type="component" value="Unassembled WGS sequence"/>
</dbReference>
<organism evidence="1 2">
    <name type="scientific">Ktedonobacter racemifer DSM 44963</name>
    <dbReference type="NCBI Taxonomy" id="485913"/>
    <lineage>
        <taxon>Bacteria</taxon>
        <taxon>Bacillati</taxon>
        <taxon>Chloroflexota</taxon>
        <taxon>Ktedonobacteria</taxon>
        <taxon>Ktedonobacterales</taxon>
        <taxon>Ktedonobacteraceae</taxon>
        <taxon>Ktedonobacter</taxon>
    </lineage>
</organism>
<dbReference type="EMBL" id="ADVG01000002">
    <property type="protein sequence ID" value="EFH85750.1"/>
    <property type="molecule type" value="Genomic_DNA"/>
</dbReference>